<dbReference type="Gene3D" id="3.40.50.720">
    <property type="entry name" value="NAD(P)-binding Rossmann-like Domain"/>
    <property type="match status" value="1"/>
</dbReference>
<dbReference type="HOGENOM" id="CLU_041115_1_1_0"/>
<dbReference type="InterPro" id="IPR003777">
    <property type="entry name" value="XdhC_CoxI"/>
</dbReference>
<evidence type="ECO:0008006" key="5">
    <source>
        <dbReference type="Google" id="ProtNLM"/>
    </source>
</evidence>
<organism evidence="3 4">
    <name type="scientific">Blastopirellula marina DSM 3645</name>
    <dbReference type="NCBI Taxonomy" id="314230"/>
    <lineage>
        <taxon>Bacteria</taxon>
        <taxon>Pseudomonadati</taxon>
        <taxon>Planctomycetota</taxon>
        <taxon>Planctomycetia</taxon>
        <taxon>Pirellulales</taxon>
        <taxon>Pirellulaceae</taxon>
        <taxon>Blastopirellula</taxon>
    </lineage>
</organism>
<dbReference type="RefSeq" id="WP_002651944.1">
    <property type="nucleotide sequence ID" value="NZ_CH672376.1"/>
</dbReference>
<reference evidence="3 4" key="1">
    <citation type="submission" date="2006-02" db="EMBL/GenBank/DDBJ databases">
        <authorList>
            <person name="Amann R."/>
            <person name="Ferriera S."/>
            <person name="Johnson J."/>
            <person name="Kravitz S."/>
            <person name="Halpern A."/>
            <person name="Remington K."/>
            <person name="Beeson K."/>
            <person name="Tran B."/>
            <person name="Rogers Y.-H."/>
            <person name="Friedman R."/>
            <person name="Venter J.C."/>
        </authorList>
    </citation>
    <scope>NUCLEOTIDE SEQUENCE [LARGE SCALE GENOMIC DNA]</scope>
    <source>
        <strain evidence="3 4">DSM 3645</strain>
    </source>
</reference>
<dbReference type="Proteomes" id="UP000004358">
    <property type="component" value="Unassembled WGS sequence"/>
</dbReference>
<dbReference type="InterPro" id="IPR052698">
    <property type="entry name" value="MoCofactor_Util/Proc"/>
</dbReference>
<dbReference type="Pfam" id="PF02625">
    <property type="entry name" value="XdhC_CoxI"/>
    <property type="match status" value="1"/>
</dbReference>
<accession>A4A2R1</accession>
<sequence length="352" mass="38571">MRDVQSPLRQAINDGQPVVLCRLVETRGSTPQKPGAAMLVYPNGDQAGTLGGGCVEAEVRRQALRVLQQAKPEIMTFHLDSDYGWDDGLICGGRMKVLLDPMEQNAATRDYYERLFAVAEQGGTEAIRIEGESQEMRLFDSDARLIASLRCDSEPADPMIAAGIEPVQQRPRPRVEQGIAYLPYPPRCRLIIVGGGHVGKAVAALAHEADFDILICDDRAEYVTLERFPTAQQRIVGKLEEELPKLEIDARDFCLIVTRGHNHDEEALLRLVDRGAAYVGMIGSRRKIRLIFDDLREQGISEASLAAVFAPVGVDIGSQTVPEIAISIVAQLISVRSSGAAQSRDLKSCDIL</sequence>
<dbReference type="Pfam" id="PF13478">
    <property type="entry name" value="XdhC_C"/>
    <property type="match status" value="1"/>
</dbReference>
<evidence type="ECO:0000313" key="3">
    <source>
        <dbReference type="EMBL" id="EAQ76949.1"/>
    </source>
</evidence>
<feature type="domain" description="XdhC Rossmann" evidence="2">
    <location>
        <begin position="190"/>
        <end position="332"/>
    </location>
</feature>
<dbReference type="PANTHER" id="PTHR30388:SF6">
    <property type="entry name" value="XANTHINE DEHYDROGENASE SUBUNIT A-RELATED"/>
    <property type="match status" value="1"/>
</dbReference>
<evidence type="ECO:0000259" key="2">
    <source>
        <dbReference type="Pfam" id="PF13478"/>
    </source>
</evidence>
<dbReference type="STRING" id="314230.DSM3645_20252"/>
<feature type="domain" description="XdhC- CoxI" evidence="1">
    <location>
        <begin position="12"/>
        <end position="77"/>
    </location>
</feature>
<dbReference type="EMBL" id="AANZ01000049">
    <property type="protein sequence ID" value="EAQ76949.1"/>
    <property type="molecule type" value="Genomic_DNA"/>
</dbReference>
<dbReference type="OrthoDB" id="9773039at2"/>
<name>A4A2R1_9BACT</name>
<evidence type="ECO:0000259" key="1">
    <source>
        <dbReference type="Pfam" id="PF02625"/>
    </source>
</evidence>
<evidence type="ECO:0000313" key="4">
    <source>
        <dbReference type="Proteomes" id="UP000004358"/>
    </source>
</evidence>
<gene>
    <name evidence="3" type="ORF">DSM3645_20252</name>
</gene>
<dbReference type="PANTHER" id="PTHR30388">
    <property type="entry name" value="ALDEHYDE OXIDOREDUCTASE MOLYBDENUM COFACTOR ASSEMBLY PROTEIN"/>
    <property type="match status" value="1"/>
</dbReference>
<dbReference type="AlphaFoldDB" id="A4A2R1"/>
<dbReference type="InterPro" id="IPR027051">
    <property type="entry name" value="XdhC_Rossmann_dom"/>
</dbReference>
<comment type="caution">
    <text evidence="3">The sequence shown here is derived from an EMBL/GenBank/DDBJ whole genome shotgun (WGS) entry which is preliminary data.</text>
</comment>
<proteinExistence type="predicted"/>
<dbReference type="eggNOG" id="COG1975">
    <property type="taxonomic scope" value="Bacteria"/>
</dbReference>
<protein>
    <recommendedName>
        <fullName evidence="5">Xanthine dehydrogenase accessory factor</fullName>
    </recommendedName>
</protein>
<dbReference type="SUPFAM" id="SSF51971">
    <property type="entry name" value="Nucleotide-binding domain"/>
    <property type="match status" value="1"/>
</dbReference>